<dbReference type="GO" id="GO:0006089">
    <property type="term" value="P:lactate metabolic process"/>
    <property type="evidence" value="ECO:0007669"/>
    <property type="project" value="TreeGrafter"/>
</dbReference>
<comment type="function">
    <text evidence="7">Catalyzes the conversion of lactate to pyruvate.</text>
</comment>
<proteinExistence type="inferred from homology"/>
<comment type="caution">
    <text evidence="7">Lacks conserved residue(s) required for the propagation of feature annotation.</text>
</comment>
<comment type="subcellular location">
    <subcellularLocation>
        <location evidence="7">Cytoplasm</location>
    </subcellularLocation>
</comment>
<feature type="binding site" evidence="7">
    <location>
        <position position="82"/>
    </location>
    <ligand>
        <name>substrate</name>
    </ligand>
</feature>
<evidence type="ECO:0000256" key="6">
    <source>
        <dbReference type="ARBA" id="ARBA00049258"/>
    </source>
</evidence>
<feature type="binding site" evidence="7">
    <location>
        <begin position="120"/>
        <end position="123"/>
    </location>
    <ligand>
        <name>substrate</name>
    </ligand>
</feature>
<dbReference type="InterPro" id="IPR022383">
    <property type="entry name" value="Lactate/malate_DH_C"/>
</dbReference>
<evidence type="ECO:0000256" key="1">
    <source>
        <dbReference type="ARBA" id="ARBA00004843"/>
    </source>
</evidence>
<feature type="binding site" evidence="7">
    <location>
        <position position="88"/>
    </location>
    <ligand>
        <name>substrate</name>
    </ligand>
</feature>
<keyword evidence="13" id="KW-1185">Reference proteome</keyword>
<feature type="binding site" evidence="7">
    <location>
        <position position="65"/>
    </location>
    <ligand>
        <name>NAD(+)</name>
        <dbReference type="ChEBI" id="CHEBI:57540"/>
    </ligand>
</feature>
<evidence type="ECO:0000259" key="10">
    <source>
        <dbReference type="Pfam" id="PF00056"/>
    </source>
</evidence>
<dbReference type="PIRSF" id="PIRSF000102">
    <property type="entry name" value="Lac_mal_DH"/>
    <property type="match status" value="1"/>
</dbReference>
<evidence type="ECO:0000256" key="9">
    <source>
        <dbReference type="PIRSR" id="PIRSR000102-3"/>
    </source>
</evidence>
<dbReference type="PANTHER" id="PTHR43128:SF16">
    <property type="entry name" value="L-LACTATE DEHYDROGENASE"/>
    <property type="match status" value="1"/>
</dbReference>
<feature type="binding site" evidence="9">
    <location>
        <position position="95"/>
    </location>
    <ligand>
        <name>NAD(+)</name>
        <dbReference type="ChEBI" id="CHEBI:57540"/>
    </ligand>
</feature>
<protein>
    <recommendedName>
        <fullName evidence="3 7">L-lactate dehydrogenase</fullName>
        <shortName evidence="7">L-LDH</shortName>
        <ecNumber evidence="3 7">1.1.1.27</ecNumber>
    </recommendedName>
</protein>
<feature type="binding site" evidence="7">
    <location>
        <position position="234"/>
    </location>
    <ligand>
        <name>substrate</name>
    </ligand>
</feature>
<dbReference type="Proteomes" id="UP000017119">
    <property type="component" value="Chromosome"/>
</dbReference>
<dbReference type="RefSeq" id="WP_022770376.1">
    <property type="nucleotide sequence ID" value="NC_022575.1"/>
</dbReference>
<dbReference type="KEGG" id="mpv:PRV_02585"/>
<dbReference type="InterPro" id="IPR011304">
    <property type="entry name" value="L-lactate_DH"/>
</dbReference>
<evidence type="ECO:0000313" key="13">
    <source>
        <dbReference type="Proteomes" id="UP000017119"/>
    </source>
</evidence>
<accession>U5ND34</accession>
<keyword evidence="4 7" id="KW-0560">Oxidoreductase</keyword>
<feature type="binding site" evidence="9">
    <location>
        <begin position="9"/>
        <end position="14"/>
    </location>
    <ligand>
        <name>NAD(+)</name>
        <dbReference type="ChEBI" id="CHEBI:57540"/>
    </ligand>
</feature>
<comment type="catalytic activity">
    <reaction evidence="6 7">
        <text>(S)-lactate + NAD(+) = pyruvate + NADH + H(+)</text>
        <dbReference type="Rhea" id="RHEA:23444"/>
        <dbReference type="ChEBI" id="CHEBI:15361"/>
        <dbReference type="ChEBI" id="CHEBI:15378"/>
        <dbReference type="ChEBI" id="CHEBI:16651"/>
        <dbReference type="ChEBI" id="CHEBI:57540"/>
        <dbReference type="ChEBI" id="CHEBI:57945"/>
        <dbReference type="EC" id="1.1.1.27"/>
    </reaction>
</comment>
<dbReference type="HOGENOM" id="CLU_045401_1_2_14"/>
<dbReference type="Gene3D" id="3.40.50.720">
    <property type="entry name" value="NAD(P)-binding Rossmann-like Domain"/>
    <property type="match status" value="1"/>
</dbReference>
<dbReference type="Gene3D" id="3.90.110.10">
    <property type="entry name" value="Lactate dehydrogenase/glycoside hydrolase, family 4, C-terminal"/>
    <property type="match status" value="1"/>
</dbReference>
<reference evidence="12 13" key="1">
    <citation type="journal article" date="2013" name="Genome Announc.">
        <title>Genome Sequence of Mycoplasma parvum (Formerly Eperythrozoon parvum), a Diminutive Hemoplasma of the Pig.</title>
        <authorList>
            <person name="do Nascimento N.C."/>
            <person name="Dos Santos A.P."/>
            <person name="Chu Y."/>
            <person name="Guimaraes A.M."/>
            <person name="Pagliaro A."/>
            <person name="Messick J.B."/>
        </authorList>
    </citation>
    <scope>NUCLEOTIDE SEQUENCE [LARGE SCALE GENOMIC DNA]</scope>
    <source>
        <strain evidence="12 13">Indiana</strain>
    </source>
</reference>
<dbReference type="GO" id="GO:0006096">
    <property type="term" value="P:glycolytic process"/>
    <property type="evidence" value="ECO:0007669"/>
    <property type="project" value="UniProtKB-UniRule"/>
</dbReference>
<dbReference type="GO" id="GO:0004459">
    <property type="term" value="F:L-lactate dehydrogenase (NAD+) activity"/>
    <property type="evidence" value="ECO:0007669"/>
    <property type="project" value="UniProtKB-UniRule"/>
</dbReference>
<evidence type="ECO:0000256" key="8">
    <source>
        <dbReference type="PIRSR" id="PIRSR000102-1"/>
    </source>
</evidence>
<dbReference type="CDD" id="cd05291">
    <property type="entry name" value="HicDH_like"/>
    <property type="match status" value="1"/>
</dbReference>
<feature type="binding site" evidence="7">
    <location>
        <begin position="148"/>
        <end position="151"/>
    </location>
    <ligand>
        <name>substrate</name>
    </ligand>
</feature>
<dbReference type="PRINTS" id="PR00086">
    <property type="entry name" value="LLDHDRGNASE"/>
</dbReference>
<sequence>MAVKVAVIGCGAVGSSFLYSAIHQDLASEYGIIDYNNELAKGQALDLEDSTLFFKAQSKVRAIDYCDLQDYDYVVITAGRPQKPEETRLQMVRDNVEIIRVIAEKIKDSGFSGIVLICSNPVDVLTHAFRQMSGLPTNKVIGSGTVLDSSRLLIKISTSLKVSPNSIEGAYVLGEHGDSSLVTFSQIRVGGRTINRCEEDHFEGSPFCCSDYEEKLEKEVRRKAYEIISRKRATHYGIGAALAKILSAFIYDTNEVLPLSVGLNGEYGLSNVTLALPTIVGKEGIKEIIVFPLSDKEEKKLIESAKIISSNIDSIRDLI</sequence>
<dbReference type="EC" id="1.1.1.27" evidence="3 7"/>
<dbReference type="GO" id="GO:0005737">
    <property type="term" value="C:cytoplasm"/>
    <property type="evidence" value="ECO:0007669"/>
    <property type="project" value="UniProtKB-SubCell"/>
</dbReference>
<dbReference type="PROSITE" id="PS00064">
    <property type="entry name" value="L_LDH"/>
    <property type="match status" value="1"/>
</dbReference>
<dbReference type="InterPro" id="IPR001236">
    <property type="entry name" value="Lactate/malate_DH_N"/>
</dbReference>
<feature type="modified residue" description="Phosphotyrosine" evidence="7">
    <location>
        <position position="225"/>
    </location>
</feature>
<name>U5ND34_9MOLU</name>
<dbReference type="InterPro" id="IPR018177">
    <property type="entry name" value="L-lactate_DH_AS"/>
</dbReference>
<evidence type="ECO:0000259" key="11">
    <source>
        <dbReference type="Pfam" id="PF02866"/>
    </source>
</evidence>
<gene>
    <name evidence="7" type="primary">ldh</name>
    <name evidence="12" type="ORF">PRV_02585</name>
</gene>
<dbReference type="Pfam" id="PF02866">
    <property type="entry name" value="Ldh_1_C"/>
    <property type="match status" value="1"/>
</dbReference>
<organism evidence="12 13">
    <name type="scientific">Mycoplasma parvum str. Indiana</name>
    <dbReference type="NCBI Taxonomy" id="1403316"/>
    <lineage>
        <taxon>Bacteria</taxon>
        <taxon>Bacillati</taxon>
        <taxon>Mycoplasmatota</taxon>
        <taxon>Mollicutes</taxon>
        <taxon>Mycoplasmataceae</taxon>
        <taxon>Mycoplasma</taxon>
    </lineage>
</organism>
<feature type="domain" description="Lactate/malate dehydrogenase C-terminal" evidence="11">
    <location>
        <begin position="145"/>
        <end position="315"/>
    </location>
</feature>
<evidence type="ECO:0000256" key="2">
    <source>
        <dbReference type="ARBA" id="ARBA00006054"/>
    </source>
</evidence>
<dbReference type="InterPro" id="IPR036291">
    <property type="entry name" value="NAD(P)-bd_dom_sf"/>
</dbReference>
<dbReference type="NCBIfam" id="TIGR01771">
    <property type="entry name" value="L-LDH-NAD"/>
    <property type="match status" value="1"/>
</dbReference>
<comment type="similarity">
    <text evidence="2 7">Belongs to the LDH/MDH superfamily. LDH family.</text>
</comment>
<dbReference type="HAMAP" id="MF_00488">
    <property type="entry name" value="Lactate_dehydrog"/>
    <property type="match status" value="1"/>
</dbReference>
<evidence type="ECO:0000313" key="12">
    <source>
        <dbReference type="EMBL" id="AGX89250.1"/>
    </source>
</evidence>
<dbReference type="PATRIC" id="fig|1403316.3.peg.485"/>
<evidence type="ECO:0000256" key="5">
    <source>
        <dbReference type="ARBA" id="ARBA00023027"/>
    </source>
</evidence>
<dbReference type="InterPro" id="IPR015955">
    <property type="entry name" value="Lactate_DH/Glyco_Ohase_4_C"/>
</dbReference>
<evidence type="ECO:0000256" key="4">
    <source>
        <dbReference type="ARBA" id="ARBA00023002"/>
    </source>
</evidence>
<feature type="active site" description="Proton acceptor" evidence="7 8">
    <location>
        <position position="176"/>
    </location>
</feature>
<dbReference type="EMBL" id="CP006771">
    <property type="protein sequence ID" value="AGX89250.1"/>
    <property type="molecule type" value="Genomic_DNA"/>
</dbReference>
<evidence type="ECO:0000256" key="7">
    <source>
        <dbReference type="HAMAP-Rule" id="MF_00488"/>
    </source>
</evidence>
<feature type="binding site" evidence="7 9">
    <location>
        <position position="34"/>
    </location>
    <ligand>
        <name>NAD(+)</name>
        <dbReference type="ChEBI" id="CHEBI:57540"/>
    </ligand>
</feature>
<dbReference type="SUPFAM" id="SSF56327">
    <property type="entry name" value="LDH C-terminal domain-like"/>
    <property type="match status" value="1"/>
</dbReference>
<dbReference type="InterPro" id="IPR001557">
    <property type="entry name" value="L-lactate/malate_DH"/>
</dbReference>
<feature type="binding site" evidence="7">
    <location>
        <position position="143"/>
    </location>
    <ligand>
        <name>NAD(+)</name>
        <dbReference type="ChEBI" id="CHEBI:57540"/>
    </ligand>
</feature>
<comment type="pathway">
    <text evidence="1 7">Fermentation; pyruvate fermentation to lactate; (S)-lactate from pyruvate: step 1/1.</text>
</comment>
<dbReference type="UniPathway" id="UPA00554">
    <property type="reaction ID" value="UER00611"/>
</dbReference>
<feature type="binding site" evidence="7">
    <location>
        <position position="13"/>
    </location>
    <ligand>
        <name>NAD(+)</name>
        <dbReference type="ChEBI" id="CHEBI:57540"/>
    </ligand>
</feature>
<dbReference type="AlphaFoldDB" id="U5ND34"/>
<dbReference type="STRING" id="1403316.PRV_02585"/>
<keyword evidence="7" id="KW-0597">Phosphoprotein</keyword>
<evidence type="ECO:0000256" key="3">
    <source>
        <dbReference type="ARBA" id="ARBA00012967"/>
    </source>
</evidence>
<dbReference type="OrthoDB" id="9802969at2"/>
<feature type="domain" description="Lactate/malate dehydrogenase N-terminal" evidence="10">
    <location>
        <begin position="3"/>
        <end position="142"/>
    </location>
</feature>
<dbReference type="SUPFAM" id="SSF51735">
    <property type="entry name" value="NAD(P)-binding Rossmann-fold domains"/>
    <property type="match status" value="1"/>
</dbReference>
<comment type="subunit">
    <text evidence="7">Homotetramer.</text>
</comment>
<keyword evidence="5 7" id="KW-0520">NAD</keyword>
<keyword evidence="7" id="KW-0963">Cytoplasm</keyword>
<dbReference type="PANTHER" id="PTHR43128">
    <property type="entry name" value="L-2-HYDROXYCARBOXYLATE DEHYDROGENASE (NAD(P)(+))"/>
    <property type="match status" value="1"/>
</dbReference>
<dbReference type="Pfam" id="PF00056">
    <property type="entry name" value="Ldh_1_N"/>
    <property type="match status" value="1"/>
</dbReference>